<proteinExistence type="predicted"/>
<accession>A0ABP0KU55</accession>
<dbReference type="EMBL" id="CAXAMM010013080">
    <property type="protein sequence ID" value="CAK9030400.1"/>
    <property type="molecule type" value="Genomic_DNA"/>
</dbReference>
<organism evidence="2 3">
    <name type="scientific">Durusdinium trenchii</name>
    <dbReference type="NCBI Taxonomy" id="1381693"/>
    <lineage>
        <taxon>Eukaryota</taxon>
        <taxon>Sar</taxon>
        <taxon>Alveolata</taxon>
        <taxon>Dinophyceae</taxon>
        <taxon>Suessiales</taxon>
        <taxon>Symbiodiniaceae</taxon>
        <taxon>Durusdinium</taxon>
    </lineage>
</organism>
<reference evidence="2 3" key="1">
    <citation type="submission" date="2024-02" db="EMBL/GenBank/DDBJ databases">
        <authorList>
            <person name="Chen Y."/>
            <person name="Shah S."/>
            <person name="Dougan E. K."/>
            <person name="Thang M."/>
            <person name="Chan C."/>
        </authorList>
    </citation>
    <scope>NUCLEOTIDE SEQUENCE [LARGE SCALE GENOMIC DNA]</scope>
</reference>
<gene>
    <name evidence="2" type="ORF">SCF082_LOCUS19199</name>
</gene>
<keyword evidence="3" id="KW-1185">Reference proteome</keyword>
<protein>
    <submittedName>
        <fullName evidence="2">Uncharacterized protein</fullName>
    </submittedName>
</protein>
<sequence>MNECGGDKAAFVKLVTKRHKRSRKGTFRVKAGFYTPAQMKDTLNYTPQRIAAIVKYCSAQHRKHDHREKDKYEKGLWKYWVEENMLAEFEACSEDESIEESTNVSRGKVARKGGTPVKLPTLTRRAEEPRSPQGHRKHGGLLQPVARGPTINVTRRTRTRPCPPWRSCSKSRCLRSRCHKAVALIWALEGIRKHKTLLLKLHDELAEIKTDIDSQRAQPSEETMKKLSGKFIEVEKSVGRAAVEANKVKKTVLKGVKPSGKMPKSKAKAKAKEDDNAADPAVQRRVTGKSKDKK</sequence>
<feature type="region of interest" description="Disordered" evidence="1">
    <location>
        <begin position="253"/>
        <end position="294"/>
    </location>
</feature>
<evidence type="ECO:0000256" key="1">
    <source>
        <dbReference type="SAM" id="MobiDB-lite"/>
    </source>
</evidence>
<feature type="region of interest" description="Disordered" evidence="1">
    <location>
        <begin position="100"/>
        <end position="145"/>
    </location>
</feature>
<name>A0ABP0KU55_9DINO</name>
<dbReference type="Proteomes" id="UP001642464">
    <property type="component" value="Unassembled WGS sequence"/>
</dbReference>
<evidence type="ECO:0000313" key="3">
    <source>
        <dbReference type="Proteomes" id="UP001642464"/>
    </source>
</evidence>
<evidence type="ECO:0000313" key="2">
    <source>
        <dbReference type="EMBL" id="CAK9030400.1"/>
    </source>
</evidence>
<comment type="caution">
    <text evidence="2">The sequence shown here is derived from an EMBL/GenBank/DDBJ whole genome shotgun (WGS) entry which is preliminary data.</text>
</comment>